<evidence type="ECO:0000313" key="2">
    <source>
        <dbReference type="EMBL" id="RPB19271.1"/>
    </source>
</evidence>
<proteinExistence type="predicted"/>
<feature type="compositionally biased region" description="Basic and acidic residues" evidence="1">
    <location>
        <begin position="145"/>
        <end position="156"/>
    </location>
</feature>
<protein>
    <submittedName>
        <fullName evidence="2">Uncharacterized protein</fullName>
    </submittedName>
</protein>
<sequence>MVGIFSLARDGWWGGGDGGGDGDGDGDGSVRERENTGTLDPTTGEPIFSYTCHPSWGRTSCCGASPPHPGAGEIVSSIRGLPPHLHPKGEPITSTSSTSSTTTTTTTPKIRINTRLPSMAKIPPCPRQQTRQPPPQLRTQNGVKPDVRRQLGERGLYRRGNRP</sequence>
<feature type="compositionally biased region" description="Low complexity" evidence="1">
    <location>
        <begin position="93"/>
        <end position="107"/>
    </location>
</feature>
<accession>A0A3N4LF01</accession>
<organism evidence="2 3">
    <name type="scientific">Terfezia boudieri ATCC MYA-4762</name>
    <dbReference type="NCBI Taxonomy" id="1051890"/>
    <lineage>
        <taxon>Eukaryota</taxon>
        <taxon>Fungi</taxon>
        <taxon>Dikarya</taxon>
        <taxon>Ascomycota</taxon>
        <taxon>Pezizomycotina</taxon>
        <taxon>Pezizomycetes</taxon>
        <taxon>Pezizales</taxon>
        <taxon>Pezizaceae</taxon>
        <taxon>Terfezia</taxon>
    </lineage>
</organism>
<gene>
    <name evidence="2" type="ORF">L211DRAFT_641398</name>
</gene>
<feature type="region of interest" description="Disordered" evidence="1">
    <location>
        <begin position="72"/>
        <end position="163"/>
    </location>
</feature>
<feature type="region of interest" description="Disordered" evidence="1">
    <location>
        <begin position="10"/>
        <end position="46"/>
    </location>
</feature>
<dbReference type="EMBL" id="ML121594">
    <property type="protein sequence ID" value="RPB19271.1"/>
    <property type="molecule type" value="Genomic_DNA"/>
</dbReference>
<dbReference type="InParanoid" id="A0A3N4LF01"/>
<keyword evidence="3" id="KW-1185">Reference proteome</keyword>
<dbReference type="AlphaFoldDB" id="A0A3N4LF01"/>
<evidence type="ECO:0000313" key="3">
    <source>
        <dbReference type="Proteomes" id="UP000267821"/>
    </source>
</evidence>
<reference evidence="2 3" key="1">
    <citation type="journal article" date="2018" name="Nat. Ecol. Evol.">
        <title>Pezizomycetes genomes reveal the molecular basis of ectomycorrhizal truffle lifestyle.</title>
        <authorList>
            <person name="Murat C."/>
            <person name="Payen T."/>
            <person name="Noel B."/>
            <person name="Kuo A."/>
            <person name="Morin E."/>
            <person name="Chen J."/>
            <person name="Kohler A."/>
            <person name="Krizsan K."/>
            <person name="Balestrini R."/>
            <person name="Da Silva C."/>
            <person name="Montanini B."/>
            <person name="Hainaut M."/>
            <person name="Levati E."/>
            <person name="Barry K.W."/>
            <person name="Belfiori B."/>
            <person name="Cichocki N."/>
            <person name="Clum A."/>
            <person name="Dockter R.B."/>
            <person name="Fauchery L."/>
            <person name="Guy J."/>
            <person name="Iotti M."/>
            <person name="Le Tacon F."/>
            <person name="Lindquist E.A."/>
            <person name="Lipzen A."/>
            <person name="Malagnac F."/>
            <person name="Mello A."/>
            <person name="Molinier V."/>
            <person name="Miyauchi S."/>
            <person name="Poulain J."/>
            <person name="Riccioni C."/>
            <person name="Rubini A."/>
            <person name="Sitrit Y."/>
            <person name="Splivallo R."/>
            <person name="Traeger S."/>
            <person name="Wang M."/>
            <person name="Zifcakova L."/>
            <person name="Wipf D."/>
            <person name="Zambonelli A."/>
            <person name="Paolocci F."/>
            <person name="Nowrousian M."/>
            <person name="Ottonello S."/>
            <person name="Baldrian P."/>
            <person name="Spatafora J.W."/>
            <person name="Henrissat B."/>
            <person name="Nagy L.G."/>
            <person name="Aury J.M."/>
            <person name="Wincker P."/>
            <person name="Grigoriev I.V."/>
            <person name="Bonfante P."/>
            <person name="Martin F.M."/>
        </authorList>
    </citation>
    <scope>NUCLEOTIDE SEQUENCE [LARGE SCALE GENOMIC DNA]</scope>
    <source>
        <strain evidence="2 3">ATCC MYA-4762</strain>
    </source>
</reference>
<name>A0A3N4LF01_9PEZI</name>
<dbReference type="Proteomes" id="UP000267821">
    <property type="component" value="Unassembled WGS sequence"/>
</dbReference>
<evidence type="ECO:0000256" key="1">
    <source>
        <dbReference type="SAM" id="MobiDB-lite"/>
    </source>
</evidence>